<dbReference type="EMBL" id="BSTX01000002">
    <property type="protein sequence ID" value="GLZ79036.1"/>
    <property type="molecule type" value="Genomic_DNA"/>
</dbReference>
<accession>A0A9W6SN95</accession>
<evidence type="ECO:0000313" key="2">
    <source>
        <dbReference type="EMBL" id="GLZ79036.1"/>
    </source>
</evidence>
<sequence length="392" mass="41615">MNLEDIDGELRRHEHARRKIAEDLYALDNHPARAFLRDGDLTGETRAVAGDTDARMSALWSQFTSLGAALDRAKDVRATRPKPGDAAASELALILTDEVVSLTADGHNPAETGAEVTERVTLAELTSRMNVSTGAVKAAYKRVDDACATVADRLAALTGAIDDAERLAELLGTGDDAGLPSLQRELTTARAATLADPLDAGALATLDHLTARVTPVLDALAELDRLRTGLPEALLERRTAIAALAEAEREASEGAAVATVKIADVRLPPLVSRAPTLRQELSDVRRLAAAARWGQVRARLSAVDAAVAAATAVAEELRETAAALMERRAELRGRLTAYQAKAGRVGAAERADVTATYETARALLWTAPCDLRAATRAVREFQKALLSSEETA</sequence>
<gene>
    <name evidence="2" type="ORF">Afil01_38430</name>
</gene>
<proteinExistence type="predicted"/>
<keyword evidence="1" id="KW-0175">Coiled coil</keyword>
<evidence type="ECO:0000313" key="3">
    <source>
        <dbReference type="Proteomes" id="UP001165079"/>
    </source>
</evidence>
<dbReference type="RefSeq" id="WP_285664163.1">
    <property type="nucleotide sequence ID" value="NZ_BSTX01000002.1"/>
</dbReference>
<reference evidence="2" key="1">
    <citation type="submission" date="2023-03" db="EMBL/GenBank/DDBJ databases">
        <title>Actinorhabdospora filicis NBRC 111898.</title>
        <authorList>
            <person name="Ichikawa N."/>
            <person name="Sato H."/>
            <person name="Tonouchi N."/>
        </authorList>
    </citation>
    <scope>NUCLEOTIDE SEQUENCE</scope>
    <source>
        <strain evidence="2">NBRC 111898</strain>
    </source>
</reference>
<name>A0A9W6SN95_9ACTN</name>
<dbReference type="AlphaFoldDB" id="A0A9W6SN95"/>
<feature type="coiled-coil region" evidence="1">
    <location>
        <begin position="307"/>
        <end position="341"/>
    </location>
</feature>
<organism evidence="2 3">
    <name type="scientific">Actinorhabdospora filicis</name>
    <dbReference type="NCBI Taxonomy" id="1785913"/>
    <lineage>
        <taxon>Bacteria</taxon>
        <taxon>Bacillati</taxon>
        <taxon>Actinomycetota</taxon>
        <taxon>Actinomycetes</taxon>
        <taxon>Micromonosporales</taxon>
        <taxon>Micromonosporaceae</taxon>
        <taxon>Actinorhabdospora</taxon>
    </lineage>
</organism>
<protein>
    <submittedName>
        <fullName evidence="2">Uncharacterized protein</fullName>
    </submittedName>
</protein>
<comment type="caution">
    <text evidence="2">The sequence shown here is derived from an EMBL/GenBank/DDBJ whole genome shotgun (WGS) entry which is preliminary data.</text>
</comment>
<dbReference type="Proteomes" id="UP001165079">
    <property type="component" value="Unassembled WGS sequence"/>
</dbReference>
<keyword evidence="3" id="KW-1185">Reference proteome</keyword>
<evidence type="ECO:0000256" key="1">
    <source>
        <dbReference type="SAM" id="Coils"/>
    </source>
</evidence>